<organism evidence="2 3">
    <name type="scientific">Litoribacter ruber</name>
    <dbReference type="NCBI Taxonomy" id="702568"/>
    <lineage>
        <taxon>Bacteria</taxon>
        <taxon>Pseudomonadati</taxon>
        <taxon>Bacteroidota</taxon>
        <taxon>Cytophagia</taxon>
        <taxon>Cytophagales</taxon>
        <taxon>Cyclobacteriaceae</taxon>
        <taxon>Litoribacter</taxon>
    </lineage>
</organism>
<dbReference type="GO" id="GO:0004222">
    <property type="term" value="F:metalloendopeptidase activity"/>
    <property type="evidence" value="ECO:0007669"/>
    <property type="project" value="TreeGrafter"/>
</dbReference>
<dbReference type="RefSeq" id="WP_213944464.1">
    <property type="nucleotide sequence ID" value="NZ_JAHCMY010000002.1"/>
</dbReference>
<keyword evidence="3" id="KW-1185">Reference proteome</keyword>
<dbReference type="EMBL" id="JAHCMY010000002">
    <property type="protein sequence ID" value="MBS9523578.1"/>
    <property type="molecule type" value="Genomic_DNA"/>
</dbReference>
<sequence length="237" mass="27108">MDYKEFFKRQQAHPLMGEALNKDNTELLDLTANNKGLEGVNLQDTSDFDKFIKRQLNGKKYGLGGYMEKRDIYRRSDVFAQNDAFRNIHLGVDIWAEACTPVYAPFDGVVHSFRDNAGYGNYGPTIILQHELEGQTFFTLYGHLKLRDLNPLHRGLKIKKGQLLCHLGIQEENGNWPPHLHFQIMTDMLDFDGDFPGVSAEVDTEHYRTICLDPDMILCFEVQQEAGKQKPTQGVVI</sequence>
<dbReference type="InterPro" id="IPR050570">
    <property type="entry name" value="Cell_wall_metabolism_enzyme"/>
</dbReference>
<dbReference type="PANTHER" id="PTHR21666">
    <property type="entry name" value="PEPTIDASE-RELATED"/>
    <property type="match status" value="1"/>
</dbReference>
<feature type="domain" description="M23ase beta-sheet core" evidence="1">
    <location>
        <begin position="88"/>
        <end position="187"/>
    </location>
</feature>
<evidence type="ECO:0000259" key="1">
    <source>
        <dbReference type="Pfam" id="PF01551"/>
    </source>
</evidence>
<reference evidence="2 3" key="1">
    <citation type="submission" date="2021-05" db="EMBL/GenBank/DDBJ databases">
        <authorList>
            <person name="Zhang Z.D."/>
            <person name="Osman G."/>
        </authorList>
    </citation>
    <scope>NUCLEOTIDE SEQUENCE [LARGE SCALE GENOMIC DNA]</scope>
    <source>
        <strain evidence="2 3">KCTC 32217</strain>
    </source>
</reference>
<dbReference type="AlphaFoldDB" id="A0AAP2CFF7"/>
<evidence type="ECO:0000313" key="2">
    <source>
        <dbReference type="EMBL" id="MBS9523578.1"/>
    </source>
</evidence>
<dbReference type="SUPFAM" id="SSF51261">
    <property type="entry name" value="Duplicated hybrid motif"/>
    <property type="match status" value="1"/>
</dbReference>
<dbReference type="InterPro" id="IPR011055">
    <property type="entry name" value="Dup_hybrid_motif"/>
</dbReference>
<dbReference type="InterPro" id="IPR016047">
    <property type="entry name" value="M23ase_b-sheet_dom"/>
</dbReference>
<accession>A0AAP2CFF7</accession>
<dbReference type="Pfam" id="PF01551">
    <property type="entry name" value="Peptidase_M23"/>
    <property type="match status" value="1"/>
</dbReference>
<protein>
    <submittedName>
        <fullName evidence="2">Peptidoglycan DD-metalloendopeptidase family protein</fullName>
    </submittedName>
</protein>
<comment type="caution">
    <text evidence="2">The sequence shown here is derived from an EMBL/GenBank/DDBJ whole genome shotgun (WGS) entry which is preliminary data.</text>
</comment>
<gene>
    <name evidence="2" type="ORF">KI659_06060</name>
</gene>
<evidence type="ECO:0000313" key="3">
    <source>
        <dbReference type="Proteomes" id="UP001319104"/>
    </source>
</evidence>
<dbReference type="PANTHER" id="PTHR21666:SF270">
    <property type="entry name" value="MUREIN HYDROLASE ACTIVATOR ENVC"/>
    <property type="match status" value="1"/>
</dbReference>
<dbReference type="CDD" id="cd12797">
    <property type="entry name" value="M23_peptidase"/>
    <property type="match status" value="1"/>
</dbReference>
<dbReference type="Proteomes" id="UP001319104">
    <property type="component" value="Unassembled WGS sequence"/>
</dbReference>
<proteinExistence type="predicted"/>
<name>A0AAP2CFF7_9BACT</name>
<dbReference type="Gene3D" id="2.70.70.10">
    <property type="entry name" value="Glucose Permease (Domain IIA)"/>
    <property type="match status" value="1"/>
</dbReference>